<dbReference type="Pfam" id="PF05193">
    <property type="entry name" value="Peptidase_M16_C"/>
    <property type="match status" value="1"/>
</dbReference>
<organism evidence="3 4">
    <name type="scientific">Paractinoplanes tereljensis</name>
    <dbReference type="NCBI Taxonomy" id="571912"/>
    <lineage>
        <taxon>Bacteria</taxon>
        <taxon>Bacillati</taxon>
        <taxon>Actinomycetota</taxon>
        <taxon>Actinomycetes</taxon>
        <taxon>Micromonosporales</taxon>
        <taxon>Micromonosporaceae</taxon>
        <taxon>Paractinoplanes</taxon>
    </lineage>
</organism>
<proteinExistence type="predicted"/>
<dbReference type="PANTHER" id="PTHR11851:SF224">
    <property type="entry name" value="PROCESSING PROTEASE"/>
    <property type="match status" value="1"/>
</dbReference>
<reference evidence="3" key="1">
    <citation type="submission" date="2021-01" db="EMBL/GenBank/DDBJ databases">
        <title>Whole genome shotgun sequence of Actinoplanes tereljensis NBRC 105297.</title>
        <authorList>
            <person name="Komaki H."/>
            <person name="Tamura T."/>
        </authorList>
    </citation>
    <scope>NUCLEOTIDE SEQUENCE</scope>
    <source>
        <strain evidence="3">NBRC 105297</strain>
    </source>
</reference>
<dbReference type="SUPFAM" id="SSF63411">
    <property type="entry name" value="LuxS/MPP-like metallohydrolase"/>
    <property type="match status" value="2"/>
</dbReference>
<evidence type="ECO:0000313" key="3">
    <source>
        <dbReference type="EMBL" id="GIF18661.1"/>
    </source>
</evidence>
<dbReference type="InterPro" id="IPR007863">
    <property type="entry name" value="Peptidase_M16_C"/>
</dbReference>
<dbReference type="InterPro" id="IPR011765">
    <property type="entry name" value="Pept_M16_N"/>
</dbReference>
<dbReference type="GO" id="GO:0046872">
    <property type="term" value="F:metal ion binding"/>
    <property type="evidence" value="ECO:0007669"/>
    <property type="project" value="InterPro"/>
</dbReference>
<dbReference type="Gene3D" id="3.30.830.10">
    <property type="entry name" value="Metalloenzyme, LuxS/M16 peptidase-like"/>
    <property type="match status" value="2"/>
</dbReference>
<sequence length="447" mass="47261">MTLVATRPGTGEARPYTFPELRRVTVGGGTVIAAHLPGQRLASAILMLDAGAAHEADGREGTATVLAKSLEEGTKARDSAAYALALEGLGAELSPSVDWDSFRVGLSAPVPLLLDAVRLAAEAIRTPRLDAADVLRVRDDEVTALRMDWAQPGPRADATLRSDLFGSGRYGRPLHGDPTSVAAVTVDDVLAFHQAWLLRPGVLLVAGDLDSIDLAALGEAAFGGTTGEAHPADGPLLWSVRDHRRVILVDRPGSVQSTLRLGHRSPERATPDYVPITLAATVLGGAFTSRLNHLIREVKGYTYGIRGSYAMSRRFGRFEVAAGVQTAVTVPAIVDTLGEIDRTQLDGVTEDELAVARSWRAGQLSVEMQTPGAIVGALSTLVLHGLPDDYYPSLRKQYLEATVEQVSAAAAAHLHPKGLTLVVEGDAAVIRDELVAANIGDVLDAKI</sequence>
<comment type="caution">
    <text evidence="3">The sequence shown here is derived from an EMBL/GenBank/DDBJ whole genome shotgun (WGS) entry which is preliminary data.</text>
</comment>
<evidence type="ECO:0000259" key="1">
    <source>
        <dbReference type="Pfam" id="PF00675"/>
    </source>
</evidence>
<accession>A0A919NHC5</accession>
<dbReference type="EMBL" id="BOMY01000009">
    <property type="protein sequence ID" value="GIF18661.1"/>
    <property type="molecule type" value="Genomic_DNA"/>
</dbReference>
<feature type="domain" description="Peptidase M16 N-terminal" evidence="1">
    <location>
        <begin position="31"/>
        <end position="175"/>
    </location>
</feature>
<dbReference type="AlphaFoldDB" id="A0A919NHC5"/>
<keyword evidence="4" id="KW-1185">Reference proteome</keyword>
<feature type="domain" description="Peptidase M16 C-terminal" evidence="2">
    <location>
        <begin position="184"/>
        <end position="357"/>
    </location>
</feature>
<dbReference type="InterPro" id="IPR050361">
    <property type="entry name" value="MPP/UQCRC_Complex"/>
</dbReference>
<gene>
    <name evidence="3" type="ORF">Ate02nite_13910</name>
</gene>
<dbReference type="PANTHER" id="PTHR11851">
    <property type="entry name" value="METALLOPROTEASE"/>
    <property type="match status" value="1"/>
</dbReference>
<protein>
    <submittedName>
        <fullName evidence="3">Peptidase M16</fullName>
    </submittedName>
</protein>
<evidence type="ECO:0000313" key="4">
    <source>
        <dbReference type="Proteomes" id="UP000623608"/>
    </source>
</evidence>
<dbReference type="Proteomes" id="UP000623608">
    <property type="component" value="Unassembled WGS sequence"/>
</dbReference>
<dbReference type="InterPro" id="IPR011249">
    <property type="entry name" value="Metalloenz_LuxS/M16"/>
</dbReference>
<dbReference type="RefSeq" id="WP_203800751.1">
    <property type="nucleotide sequence ID" value="NZ_BOMY01000009.1"/>
</dbReference>
<name>A0A919NHC5_9ACTN</name>
<dbReference type="Pfam" id="PF00675">
    <property type="entry name" value="Peptidase_M16"/>
    <property type="match status" value="1"/>
</dbReference>
<evidence type="ECO:0000259" key="2">
    <source>
        <dbReference type="Pfam" id="PF05193"/>
    </source>
</evidence>